<name>A0A9P4QAN3_9PEZI</name>
<feature type="compositionally biased region" description="Low complexity" evidence="1">
    <location>
        <begin position="97"/>
        <end position="110"/>
    </location>
</feature>
<feature type="compositionally biased region" description="Basic and acidic residues" evidence="1">
    <location>
        <begin position="257"/>
        <end position="269"/>
    </location>
</feature>
<feature type="compositionally biased region" description="Basic and acidic residues" evidence="1">
    <location>
        <begin position="369"/>
        <end position="378"/>
    </location>
</feature>
<dbReference type="AlphaFoldDB" id="A0A9P4QAN3"/>
<feature type="compositionally biased region" description="Basic residues" evidence="1">
    <location>
        <begin position="82"/>
        <end position="92"/>
    </location>
</feature>
<feature type="region of interest" description="Disordered" evidence="1">
    <location>
        <begin position="307"/>
        <end position="445"/>
    </location>
</feature>
<evidence type="ECO:0000256" key="1">
    <source>
        <dbReference type="SAM" id="MobiDB-lite"/>
    </source>
</evidence>
<feature type="compositionally biased region" description="Basic and acidic residues" evidence="1">
    <location>
        <begin position="208"/>
        <end position="217"/>
    </location>
</feature>
<feature type="region of interest" description="Disordered" evidence="1">
    <location>
        <begin position="489"/>
        <end position="515"/>
    </location>
</feature>
<dbReference type="EMBL" id="MU003790">
    <property type="protein sequence ID" value="KAF2721421.1"/>
    <property type="molecule type" value="Genomic_DNA"/>
</dbReference>
<keyword evidence="3" id="KW-1185">Reference proteome</keyword>
<feature type="compositionally biased region" description="Low complexity" evidence="1">
    <location>
        <begin position="193"/>
        <end position="202"/>
    </location>
</feature>
<proteinExistence type="predicted"/>
<accession>A0A9P4QAN3</accession>
<dbReference type="OrthoDB" id="3918641at2759"/>
<evidence type="ECO:0000313" key="2">
    <source>
        <dbReference type="EMBL" id="KAF2721421.1"/>
    </source>
</evidence>
<feature type="compositionally biased region" description="Polar residues" evidence="1">
    <location>
        <begin position="219"/>
        <end position="230"/>
    </location>
</feature>
<protein>
    <submittedName>
        <fullName evidence="2">Uncharacterized protein</fullName>
    </submittedName>
</protein>
<comment type="caution">
    <text evidence="2">The sequence shown here is derived from an EMBL/GenBank/DDBJ whole genome shotgun (WGS) entry which is preliminary data.</text>
</comment>
<dbReference type="Proteomes" id="UP000799441">
    <property type="component" value="Unassembled WGS sequence"/>
</dbReference>
<feature type="compositionally biased region" description="Basic and acidic residues" evidence="1">
    <location>
        <begin position="502"/>
        <end position="515"/>
    </location>
</feature>
<reference evidence="2" key="1">
    <citation type="journal article" date="2020" name="Stud. Mycol.">
        <title>101 Dothideomycetes genomes: a test case for predicting lifestyles and emergence of pathogens.</title>
        <authorList>
            <person name="Haridas S."/>
            <person name="Albert R."/>
            <person name="Binder M."/>
            <person name="Bloem J."/>
            <person name="Labutti K."/>
            <person name="Salamov A."/>
            <person name="Andreopoulos B."/>
            <person name="Baker S."/>
            <person name="Barry K."/>
            <person name="Bills G."/>
            <person name="Bluhm B."/>
            <person name="Cannon C."/>
            <person name="Castanera R."/>
            <person name="Culley D."/>
            <person name="Daum C."/>
            <person name="Ezra D."/>
            <person name="Gonzalez J."/>
            <person name="Henrissat B."/>
            <person name="Kuo A."/>
            <person name="Liang C."/>
            <person name="Lipzen A."/>
            <person name="Lutzoni F."/>
            <person name="Magnuson J."/>
            <person name="Mondo S."/>
            <person name="Nolan M."/>
            <person name="Ohm R."/>
            <person name="Pangilinan J."/>
            <person name="Park H.-J."/>
            <person name="Ramirez L."/>
            <person name="Alfaro M."/>
            <person name="Sun H."/>
            <person name="Tritt A."/>
            <person name="Yoshinaga Y."/>
            <person name="Zwiers L.-H."/>
            <person name="Turgeon B."/>
            <person name="Goodwin S."/>
            <person name="Spatafora J."/>
            <person name="Crous P."/>
            <person name="Grigoriev I."/>
        </authorList>
    </citation>
    <scope>NUCLEOTIDE SEQUENCE</scope>
    <source>
        <strain evidence="2">CBS 116435</strain>
    </source>
</reference>
<feature type="compositionally biased region" description="Pro residues" evidence="1">
    <location>
        <begin position="136"/>
        <end position="145"/>
    </location>
</feature>
<feature type="compositionally biased region" description="Basic and acidic residues" evidence="1">
    <location>
        <begin position="307"/>
        <end position="354"/>
    </location>
</feature>
<feature type="region of interest" description="Disordered" evidence="1">
    <location>
        <begin position="45"/>
        <end position="291"/>
    </location>
</feature>
<gene>
    <name evidence="2" type="ORF">K431DRAFT_294233</name>
</gene>
<evidence type="ECO:0000313" key="3">
    <source>
        <dbReference type="Proteomes" id="UP000799441"/>
    </source>
</evidence>
<sequence>MCIIEKKTYLRSGGRREAYEKAHYCGRNGPNRLCSRTEYRDGGEVRIEEVRPSSSSGNTERSEGEYFVTQGANGKERFYRLVARKNSQKRRSNPTADSSPRSSGDLRSSPTFQRVKPEAPSPPPAAPATPRRTSPDYPPTLPDEPQPFKEAVDGTAIYNRPPSMDMPRAADNERPRRKLSLRDPPVVGDSSGRRPGSTRRPSNIVIDTKLRTRERPAQETPSSSNITSPGLSRLPKVSDMFAPQEDLAKIDLPTSRSDLDRARGDQEGFRRRKGKERQRPETENDDFFLQDPLAESAAAAIRQKLTRETLLHQREPSSDSKDTKEDKRAIERRLTLEAEARQAKREQAKADDRRSRMRQMQIAAAEEEQSWRESDAQARLRIQYQIVTPTSPQSSASYRPQQTPAEMYPSSPTSIRSPTVPTKPAVHYYPSTRRGSTLRERGEEVLAREQARDAIRQATQAMESTAINDDEFDYERDAVIDEYVYPITSQSAGQYRSKKERKGKEREERRKEFFK</sequence>
<feature type="compositionally biased region" description="Polar residues" evidence="1">
    <location>
        <begin position="385"/>
        <end position="420"/>
    </location>
</feature>
<organism evidence="2 3">
    <name type="scientific">Polychaeton citri CBS 116435</name>
    <dbReference type="NCBI Taxonomy" id="1314669"/>
    <lineage>
        <taxon>Eukaryota</taxon>
        <taxon>Fungi</taxon>
        <taxon>Dikarya</taxon>
        <taxon>Ascomycota</taxon>
        <taxon>Pezizomycotina</taxon>
        <taxon>Dothideomycetes</taxon>
        <taxon>Dothideomycetidae</taxon>
        <taxon>Capnodiales</taxon>
        <taxon>Capnodiaceae</taxon>
        <taxon>Polychaeton</taxon>
    </lineage>
</organism>